<comment type="caution">
    <text evidence="13">The sequence shown here is derived from an EMBL/GenBank/DDBJ whole genome shotgun (WGS) entry which is preliminary data.</text>
</comment>
<reference evidence="13" key="1">
    <citation type="submission" date="2021-07" db="EMBL/GenBank/DDBJ databases">
        <title>Genome Resource of American Ginseng Black Spot Pathogen Alternaria panax.</title>
        <authorList>
            <person name="Qiu C."/>
            <person name="Wang W."/>
            <person name="Liu Z."/>
        </authorList>
    </citation>
    <scope>NUCLEOTIDE SEQUENCE</scope>
    <source>
        <strain evidence="13">BNCC115425</strain>
    </source>
</reference>
<dbReference type="PANTHER" id="PTHR33353:SF17">
    <property type="entry name" value="ENDO-BETA-1,4-GLUCANASE D"/>
    <property type="match status" value="1"/>
</dbReference>
<name>A0AAD4NRG5_9PLEO</name>
<keyword evidence="5" id="KW-0186">Copper</keyword>
<keyword evidence="3 11" id="KW-0964">Secreted</keyword>
<evidence type="ECO:0000256" key="5">
    <source>
        <dbReference type="ARBA" id="ARBA00023008"/>
    </source>
</evidence>
<dbReference type="PANTHER" id="PTHR33353">
    <property type="entry name" value="PUTATIVE (AFU_ORTHOLOGUE AFUA_1G12560)-RELATED"/>
    <property type="match status" value="1"/>
</dbReference>
<organism evidence="13 14">
    <name type="scientific">Alternaria panax</name>
    <dbReference type="NCBI Taxonomy" id="48097"/>
    <lineage>
        <taxon>Eukaryota</taxon>
        <taxon>Fungi</taxon>
        <taxon>Dikarya</taxon>
        <taxon>Ascomycota</taxon>
        <taxon>Pezizomycotina</taxon>
        <taxon>Dothideomycetes</taxon>
        <taxon>Pleosporomycetidae</taxon>
        <taxon>Pleosporales</taxon>
        <taxon>Pleosporineae</taxon>
        <taxon>Pleosporaceae</taxon>
        <taxon>Alternaria</taxon>
        <taxon>Alternaria sect. Panax</taxon>
    </lineage>
</organism>
<dbReference type="EC" id="1.14.99.56" evidence="11"/>
<evidence type="ECO:0000256" key="9">
    <source>
        <dbReference type="ARBA" id="ARBA00044502"/>
    </source>
</evidence>
<evidence type="ECO:0000256" key="4">
    <source>
        <dbReference type="ARBA" id="ARBA00023001"/>
    </source>
</evidence>
<protein>
    <recommendedName>
        <fullName evidence="11">AA9 family lytic polysaccharide monooxygenase</fullName>
        <ecNumber evidence="11">1.14.99.56</ecNumber>
    </recommendedName>
    <alternativeName>
        <fullName evidence="11">Endo-beta-1,4-glucanase</fullName>
    </alternativeName>
    <alternativeName>
        <fullName evidence="11">Glycosyl hydrolase 61 family protein</fullName>
    </alternativeName>
</protein>
<keyword evidence="13" id="KW-0560">Oxidoreductase</keyword>
<evidence type="ECO:0000256" key="3">
    <source>
        <dbReference type="ARBA" id="ARBA00022525"/>
    </source>
</evidence>
<dbReference type="GO" id="GO:0005576">
    <property type="term" value="C:extracellular region"/>
    <property type="evidence" value="ECO:0007669"/>
    <property type="project" value="UniProtKB-SubCell"/>
</dbReference>
<dbReference type="Gene3D" id="2.70.50.70">
    <property type="match status" value="1"/>
</dbReference>
<dbReference type="EMBL" id="JAANER010000002">
    <property type="protein sequence ID" value="KAG9193656.1"/>
    <property type="molecule type" value="Genomic_DNA"/>
</dbReference>
<evidence type="ECO:0000313" key="14">
    <source>
        <dbReference type="Proteomes" id="UP001199106"/>
    </source>
</evidence>
<accession>A0AAD4NRG5</accession>
<dbReference type="GO" id="GO:0004497">
    <property type="term" value="F:monooxygenase activity"/>
    <property type="evidence" value="ECO:0007669"/>
    <property type="project" value="UniProtKB-KW"/>
</dbReference>
<keyword evidence="6 11" id="KW-1015">Disulfide bond</keyword>
<comment type="cofactor">
    <cofactor evidence="1">
        <name>Cu(2+)</name>
        <dbReference type="ChEBI" id="CHEBI:29036"/>
    </cofactor>
</comment>
<keyword evidence="7 11" id="KW-0119">Carbohydrate metabolism</keyword>
<evidence type="ECO:0000259" key="12">
    <source>
        <dbReference type="Pfam" id="PF03443"/>
    </source>
</evidence>
<dbReference type="GO" id="GO:0008810">
    <property type="term" value="F:cellulase activity"/>
    <property type="evidence" value="ECO:0007669"/>
    <property type="project" value="UniProtKB-UniRule"/>
</dbReference>
<dbReference type="GO" id="GO:0030245">
    <property type="term" value="P:cellulose catabolic process"/>
    <property type="evidence" value="ECO:0007669"/>
    <property type="project" value="UniProtKB-UniRule"/>
</dbReference>
<sequence length="176" mass="19260">MYVKAGDKLTAEWHHTLDSKPETDKSDPIDPGHLGPIMIYLAKVDDALSTKVTGLKWFKIYEDGMDANGEWAVTRLYNNKGLVDFVLPSCIPSGQYLLRAELIALHAAGNYPGAQLYMECAQINVTGGGSASPTTVSFPGAYKATDPGIKFQLYWPKPTSYTIPGPRPFTCSAKMR</sequence>
<dbReference type="Proteomes" id="UP001199106">
    <property type="component" value="Unassembled WGS sequence"/>
</dbReference>
<evidence type="ECO:0000256" key="10">
    <source>
        <dbReference type="ARBA" id="ARBA00045077"/>
    </source>
</evidence>
<keyword evidence="4 11" id="KW-0136">Cellulose degradation</keyword>
<feature type="domain" description="Auxiliary Activity family 9 catalytic" evidence="12">
    <location>
        <begin position="3"/>
        <end position="161"/>
    </location>
</feature>
<evidence type="ECO:0000313" key="13">
    <source>
        <dbReference type="EMBL" id="KAG9193656.1"/>
    </source>
</evidence>
<keyword evidence="8 11" id="KW-0624">Polysaccharide degradation</keyword>
<comment type="function">
    <text evidence="11">Lytic polysaccharide monooxygenase (LMPO) that depolymerizes crystalline and amorphous polysaccharides via the oxidation of scissile alpha- or beta-(1-4)-glycosidic bonds, yielding C1 and/or C4 oxidation products. Catalysis by LPMOs requires the reduction of the active-site copper from Cu(II) to Cu(I) by a reducing agent and H(2)O(2) or O(2) as a cosubstrate.</text>
</comment>
<dbReference type="InterPro" id="IPR049892">
    <property type="entry name" value="AA9"/>
</dbReference>
<comment type="catalytic activity">
    <reaction evidence="10 11">
        <text>[(1-&gt;4)-beta-D-glucosyl]n+m + reduced acceptor + O2 = 4-dehydro-beta-D-glucosyl-[(1-&gt;4)-beta-D-glucosyl]n-1 + [(1-&gt;4)-beta-D-glucosyl]m + acceptor + H2O.</text>
        <dbReference type="EC" id="1.14.99.56"/>
    </reaction>
</comment>
<keyword evidence="14" id="KW-1185">Reference proteome</keyword>
<evidence type="ECO:0000256" key="7">
    <source>
        <dbReference type="ARBA" id="ARBA00023277"/>
    </source>
</evidence>
<proteinExistence type="inferred from homology"/>
<evidence type="ECO:0000256" key="2">
    <source>
        <dbReference type="ARBA" id="ARBA00004613"/>
    </source>
</evidence>
<evidence type="ECO:0000256" key="11">
    <source>
        <dbReference type="RuleBase" id="RU368122"/>
    </source>
</evidence>
<comment type="similarity">
    <text evidence="9">Belongs to the polysaccharide monooxygenase AA9 family.</text>
</comment>
<evidence type="ECO:0000256" key="8">
    <source>
        <dbReference type="ARBA" id="ARBA00023326"/>
    </source>
</evidence>
<evidence type="ECO:0000256" key="6">
    <source>
        <dbReference type="ARBA" id="ARBA00023157"/>
    </source>
</evidence>
<comment type="domain">
    <text evidence="11">Has a modular structure: an endo-beta-1,4-glucanase catalytic module at the N-terminus, a linker rich in serines and threonines, and a C-terminal carbohydrate-binding module (CBM).</text>
</comment>
<dbReference type="InterPro" id="IPR005103">
    <property type="entry name" value="AA9_LPMO"/>
</dbReference>
<dbReference type="Pfam" id="PF03443">
    <property type="entry name" value="AA9"/>
    <property type="match status" value="1"/>
</dbReference>
<dbReference type="GO" id="GO:0030248">
    <property type="term" value="F:cellulose binding"/>
    <property type="evidence" value="ECO:0007669"/>
    <property type="project" value="UniProtKB-UniRule"/>
</dbReference>
<dbReference type="AlphaFoldDB" id="A0AAD4NRG5"/>
<dbReference type="CDD" id="cd21175">
    <property type="entry name" value="LPMO_AA9"/>
    <property type="match status" value="1"/>
</dbReference>
<comment type="subcellular location">
    <subcellularLocation>
        <location evidence="2 11">Secreted</location>
    </subcellularLocation>
</comment>
<keyword evidence="13" id="KW-0503">Monooxygenase</keyword>
<gene>
    <name evidence="13" type="ORF">G6011_03691</name>
</gene>
<evidence type="ECO:0000256" key="1">
    <source>
        <dbReference type="ARBA" id="ARBA00001973"/>
    </source>
</evidence>